<dbReference type="AlphaFoldDB" id="A0A0K8RGQ7"/>
<sequence length="188" mass="21425">MLLQPTIPKPSPNYPKQNVSASNALSFSSGLLQNSTFFLKKSILYTTGYKTHEENAVFVTCSSTPRGTVDYGKRALLNWSDVYKKLYMLKKSDSGAAAVLSRIENEGKKITKWELSKVVKELRKLKRFKLALEIYEWMNNMPQRFRTTSATLPSSSTSLRKCTAFRAPNNTSKIFQSPQWTIEYMAPF</sequence>
<organism evidence="1">
    <name type="scientific">Ixodes ricinus</name>
    <name type="common">Common tick</name>
    <name type="synonym">Acarus ricinus</name>
    <dbReference type="NCBI Taxonomy" id="34613"/>
    <lineage>
        <taxon>Eukaryota</taxon>
        <taxon>Metazoa</taxon>
        <taxon>Ecdysozoa</taxon>
        <taxon>Arthropoda</taxon>
        <taxon>Chelicerata</taxon>
        <taxon>Arachnida</taxon>
        <taxon>Acari</taxon>
        <taxon>Parasitiformes</taxon>
        <taxon>Ixodida</taxon>
        <taxon>Ixodoidea</taxon>
        <taxon>Ixodidae</taxon>
        <taxon>Ixodinae</taxon>
        <taxon>Ixodes</taxon>
    </lineage>
</organism>
<name>A0A0K8RGQ7_IXORI</name>
<reference evidence="1" key="1">
    <citation type="submission" date="2012-12" db="EMBL/GenBank/DDBJ databases">
        <title>Identification and characterization of a phenylalanine ammonia-lyase gene family in Isatis indigotica Fort.</title>
        <authorList>
            <person name="Liu Q."/>
            <person name="Chen J."/>
            <person name="Zhou X."/>
            <person name="Di P."/>
            <person name="Xiao Y."/>
            <person name="Xuan H."/>
            <person name="Zhang L."/>
            <person name="Chen W."/>
        </authorList>
    </citation>
    <scope>NUCLEOTIDE SEQUENCE</scope>
    <source>
        <tissue evidence="1">Salivary gland</tissue>
    </source>
</reference>
<proteinExistence type="evidence at transcript level"/>
<protein>
    <submittedName>
        <fullName evidence="1">Putative chloroplast</fullName>
    </submittedName>
</protein>
<dbReference type="GO" id="GO:0005739">
    <property type="term" value="C:mitochondrion"/>
    <property type="evidence" value="ECO:0007669"/>
    <property type="project" value="TreeGrafter"/>
</dbReference>
<dbReference type="PANTHER" id="PTHR45717:SF3">
    <property type="entry name" value="OS04G0544400 PROTEIN"/>
    <property type="match status" value="1"/>
</dbReference>
<dbReference type="PANTHER" id="PTHR45717">
    <property type="entry name" value="OS12G0527900 PROTEIN"/>
    <property type="match status" value="1"/>
</dbReference>
<dbReference type="EMBL" id="GADI01003552">
    <property type="protein sequence ID" value="JAA70256.1"/>
    <property type="molecule type" value="mRNA"/>
</dbReference>
<accession>A0A0K8RGQ7</accession>
<evidence type="ECO:0000313" key="1">
    <source>
        <dbReference type="EMBL" id="JAA70256.1"/>
    </source>
</evidence>